<evidence type="ECO:0000313" key="12">
    <source>
        <dbReference type="EMBL" id="CAL5139697.1"/>
    </source>
</evidence>
<dbReference type="PROSITE" id="PS51194">
    <property type="entry name" value="HELICASE_CTER"/>
    <property type="match status" value="1"/>
</dbReference>
<dbReference type="PROSITE" id="PS51195">
    <property type="entry name" value="Q_MOTIF"/>
    <property type="match status" value="1"/>
</dbReference>
<keyword evidence="2 7" id="KW-0547">Nucleotide-binding</keyword>
<feature type="domain" description="Helicase ATP-binding" evidence="9">
    <location>
        <begin position="53"/>
        <end position="235"/>
    </location>
</feature>
<evidence type="ECO:0000259" key="10">
    <source>
        <dbReference type="PROSITE" id="PS51194"/>
    </source>
</evidence>
<organism evidence="12 13">
    <name type="scientific">Calicophoron daubneyi</name>
    <name type="common">Rumen fluke</name>
    <name type="synonym">Paramphistomum daubneyi</name>
    <dbReference type="NCBI Taxonomy" id="300641"/>
    <lineage>
        <taxon>Eukaryota</taxon>
        <taxon>Metazoa</taxon>
        <taxon>Spiralia</taxon>
        <taxon>Lophotrochozoa</taxon>
        <taxon>Platyhelminthes</taxon>
        <taxon>Trematoda</taxon>
        <taxon>Digenea</taxon>
        <taxon>Plagiorchiida</taxon>
        <taxon>Pronocephalata</taxon>
        <taxon>Paramphistomoidea</taxon>
        <taxon>Paramphistomidae</taxon>
        <taxon>Calicophoron</taxon>
    </lineage>
</organism>
<evidence type="ECO:0000256" key="4">
    <source>
        <dbReference type="ARBA" id="ARBA00022806"/>
    </source>
</evidence>
<dbReference type="InterPro" id="IPR001650">
    <property type="entry name" value="Helicase_C-like"/>
</dbReference>
<evidence type="ECO:0000256" key="6">
    <source>
        <dbReference type="PROSITE-ProRule" id="PRU00552"/>
    </source>
</evidence>
<keyword evidence="5 7" id="KW-0067">ATP-binding</keyword>
<dbReference type="GO" id="GO:0003724">
    <property type="term" value="F:RNA helicase activity"/>
    <property type="evidence" value="ECO:0007669"/>
    <property type="project" value="UniProtKB-EC"/>
</dbReference>
<evidence type="ECO:0000259" key="11">
    <source>
        <dbReference type="PROSITE" id="PS51195"/>
    </source>
</evidence>
<dbReference type="InterPro" id="IPR027417">
    <property type="entry name" value="P-loop_NTPase"/>
</dbReference>
<dbReference type="GO" id="GO:0003676">
    <property type="term" value="F:nucleic acid binding"/>
    <property type="evidence" value="ECO:0007669"/>
    <property type="project" value="InterPro"/>
</dbReference>
<evidence type="ECO:0000313" key="13">
    <source>
        <dbReference type="Proteomes" id="UP001497525"/>
    </source>
</evidence>
<dbReference type="Pfam" id="PF00271">
    <property type="entry name" value="Helicase_C"/>
    <property type="match status" value="1"/>
</dbReference>
<dbReference type="SMART" id="SM00490">
    <property type="entry name" value="HELICc"/>
    <property type="match status" value="1"/>
</dbReference>
<dbReference type="SMART" id="SM00487">
    <property type="entry name" value="DEXDc"/>
    <property type="match status" value="1"/>
</dbReference>
<gene>
    <name evidence="12" type="ORF">CDAUBV1_LOCUS14812</name>
</gene>
<dbReference type="SUPFAM" id="SSF52540">
    <property type="entry name" value="P-loop containing nucleoside triphosphate hydrolases"/>
    <property type="match status" value="2"/>
</dbReference>
<evidence type="ECO:0000256" key="5">
    <source>
        <dbReference type="ARBA" id="ARBA00022840"/>
    </source>
</evidence>
<dbReference type="PROSITE" id="PS51192">
    <property type="entry name" value="HELICASE_ATP_BIND_1"/>
    <property type="match status" value="1"/>
</dbReference>
<protein>
    <recommendedName>
        <fullName evidence="1">RNA helicase</fullName>
        <ecNumber evidence="1">3.6.4.13</ecNumber>
    </recommendedName>
</protein>
<evidence type="ECO:0000256" key="2">
    <source>
        <dbReference type="ARBA" id="ARBA00022741"/>
    </source>
</evidence>
<comment type="similarity">
    <text evidence="7">Belongs to the DEAD box helicase family.</text>
</comment>
<dbReference type="InterPro" id="IPR011545">
    <property type="entry name" value="DEAD/DEAH_box_helicase_dom"/>
</dbReference>
<dbReference type="InterPro" id="IPR014001">
    <property type="entry name" value="Helicase_ATP-bd"/>
</dbReference>
<dbReference type="InterPro" id="IPR014014">
    <property type="entry name" value="RNA_helicase_DEAD_Q_motif"/>
</dbReference>
<dbReference type="CDD" id="cd18787">
    <property type="entry name" value="SF2_C_DEAD"/>
    <property type="match status" value="1"/>
</dbReference>
<evidence type="ECO:0000259" key="9">
    <source>
        <dbReference type="PROSITE" id="PS51192"/>
    </source>
</evidence>
<comment type="caution">
    <text evidence="12">The sequence shown here is derived from an EMBL/GenBank/DDBJ whole genome shotgun (WGS) entry which is preliminary data.</text>
</comment>
<keyword evidence="3 7" id="KW-0378">Hydrolase</keyword>
<dbReference type="Gene3D" id="3.40.50.300">
    <property type="entry name" value="P-loop containing nucleotide triphosphate hydrolases"/>
    <property type="match status" value="2"/>
</dbReference>
<dbReference type="InterPro" id="IPR000629">
    <property type="entry name" value="RNA-helicase_DEAD-box_CS"/>
</dbReference>
<accession>A0AAV2TTF0</accession>
<evidence type="ECO:0000256" key="8">
    <source>
        <dbReference type="SAM" id="MobiDB-lite"/>
    </source>
</evidence>
<sequence length="462" mass="51137">MGITADLEHQDIKLSEDIPSYSTFQSMGIRLELLKGIYNCGFEKPSLIQQKAIRPIIEGRDVIAQAQSGTGKTGAFSIGALQNVSPELRKVQVLILSPTRELANQIHRVVSSLADYLPIRCIACCGGRSNVGQMAQELSKGAHVLVGTPGRILDLLRQGSLRLDSLKSFVLDEADEMLNRGLREQLEEIYRRLPLCDGLHVSSSAQNAQVIIVSATMPTENLELVHRFTRNPVQILVPRDELSLSGLSQFYIDVGGEEWKFEALTDLFASVCVPQTVVFVNTKRKTEWLCNQLRGECFAVAAAHGDLDQAERDSVMERFRSGKSRVLVSSDIWARGIDVQNVGLVVNYDVPQTPSDYLHRIGRSGRFGRRGLAVTFVAGSEDQKNLVNIARFYQAVITPAPSNLEHMLIDTDASSSAQSKIPLEVLSKGPDATLTTCVKNKLKKKKKKRQKRRVNKLMVAKT</sequence>
<feature type="domain" description="Helicase C-terminal" evidence="10">
    <location>
        <begin position="263"/>
        <end position="408"/>
    </location>
</feature>
<feature type="region of interest" description="Disordered" evidence="8">
    <location>
        <begin position="440"/>
        <end position="462"/>
    </location>
</feature>
<dbReference type="EC" id="3.6.4.13" evidence="1"/>
<dbReference type="GO" id="GO:0005524">
    <property type="term" value="F:ATP binding"/>
    <property type="evidence" value="ECO:0007669"/>
    <property type="project" value="UniProtKB-KW"/>
</dbReference>
<evidence type="ECO:0000256" key="1">
    <source>
        <dbReference type="ARBA" id="ARBA00012552"/>
    </source>
</evidence>
<feature type="domain" description="DEAD-box RNA helicase Q" evidence="11">
    <location>
        <begin position="22"/>
        <end position="50"/>
    </location>
</feature>
<feature type="compositionally biased region" description="Basic residues" evidence="8">
    <location>
        <begin position="440"/>
        <end position="455"/>
    </location>
</feature>
<name>A0AAV2TTF0_CALDB</name>
<dbReference type="Proteomes" id="UP001497525">
    <property type="component" value="Unassembled WGS sequence"/>
</dbReference>
<feature type="short sequence motif" description="Q motif" evidence="6">
    <location>
        <begin position="22"/>
        <end position="50"/>
    </location>
</feature>
<dbReference type="GO" id="GO:0016787">
    <property type="term" value="F:hydrolase activity"/>
    <property type="evidence" value="ECO:0007669"/>
    <property type="project" value="UniProtKB-KW"/>
</dbReference>
<evidence type="ECO:0000256" key="3">
    <source>
        <dbReference type="ARBA" id="ARBA00022801"/>
    </source>
</evidence>
<evidence type="ECO:0000256" key="7">
    <source>
        <dbReference type="RuleBase" id="RU000492"/>
    </source>
</evidence>
<dbReference type="AlphaFoldDB" id="A0AAV2TTF0"/>
<proteinExistence type="inferred from homology"/>
<dbReference type="PROSITE" id="PS00039">
    <property type="entry name" value="DEAD_ATP_HELICASE"/>
    <property type="match status" value="1"/>
</dbReference>
<dbReference type="EMBL" id="CAXLJL010000623">
    <property type="protein sequence ID" value="CAL5139697.1"/>
    <property type="molecule type" value="Genomic_DNA"/>
</dbReference>
<reference evidence="12" key="1">
    <citation type="submission" date="2024-06" db="EMBL/GenBank/DDBJ databases">
        <authorList>
            <person name="Liu X."/>
            <person name="Lenzi L."/>
            <person name="Haldenby T S."/>
            <person name="Uol C."/>
        </authorList>
    </citation>
    <scope>NUCLEOTIDE SEQUENCE</scope>
</reference>
<dbReference type="Pfam" id="PF00270">
    <property type="entry name" value="DEAD"/>
    <property type="match status" value="1"/>
</dbReference>
<dbReference type="PANTHER" id="PTHR47958">
    <property type="entry name" value="ATP-DEPENDENT RNA HELICASE DBP3"/>
    <property type="match status" value="1"/>
</dbReference>
<keyword evidence="4 7" id="KW-0347">Helicase</keyword>